<dbReference type="Gramene" id="MELO3C032663.2.1">
    <property type="protein sequence ID" value="MELO3C032663.2.1"/>
    <property type="gene ID" value="MELO3C032663.2"/>
</dbReference>
<dbReference type="AlphaFoldDB" id="A0A9I9EEG9"/>
<name>A0A9I9EEG9_CUCME</name>
<accession>A0A9I9EEG9</accession>
<organism evidence="1">
    <name type="scientific">Cucumis melo</name>
    <name type="common">Muskmelon</name>
    <dbReference type="NCBI Taxonomy" id="3656"/>
    <lineage>
        <taxon>Eukaryota</taxon>
        <taxon>Viridiplantae</taxon>
        <taxon>Streptophyta</taxon>
        <taxon>Embryophyta</taxon>
        <taxon>Tracheophyta</taxon>
        <taxon>Spermatophyta</taxon>
        <taxon>Magnoliopsida</taxon>
        <taxon>eudicotyledons</taxon>
        <taxon>Gunneridae</taxon>
        <taxon>Pentapetalae</taxon>
        <taxon>rosids</taxon>
        <taxon>fabids</taxon>
        <taxon>Cucurbitales</taxon>
        <taxon>Cucurbitaceae</taxon>
        <taxon>Benincaseae</taxon>
        <taxon>Cucumis</taxon>
    </lineage>
</organism>
<proteinExistence type="predicted"/>
<evidence type="ECO:0000313" key="1">
    <source>
        <dbReference type="EnsemblPlants" id="MELO3C032663.2.1"/>
    </source>
</evidence>
<sequence>MNIRMVSYQIDTGISYSQLKLDEVQMELADFLGGQIKQTLQETGVLPMLKNVDENEKYVAKGYANVFHGIGTNIGRTESGEAFPMLYPHGVGNSSPDASHASATVASGMPLPTFFSDIFCTSGQPSMTSLMHHSPDVSLRKEFFLYIYIF</sequence>
<protein>
    <submittedName>
        <fullName evidence="1">Uncharacterized protein</fullName>
    </submittedName>
</protein>
<reference evidence="1" key="1">
    <citation type="submission" date="2023-03" db="UniProtKB">
        <authorList>
            <consortium name="EnsemblPlants"/>
        </authorList>
    </citation>
    <scope>IDENTIFICATION</scope>
</reference>
<dbReference type="EnsemblPlants" id="MELO3C032663.2.1">
    <property type="protein sequence ID" value="MELO3C032663.2.1"/>
    <property type="gene ID" value="MELO3C032663.2"/>
</dbReference>